<sequence length="80" mass="9380">MEQSTFADARVRAELRRRFVLLQADVTNPNDPEVKAMKRRFDVYGPPAMLFFAPDGKERRDLRTYGYRSAEKFLVLLNQV</sequence>
<evidence type="ECO:0000313" key="1">
    <source>
        <dbReference type="EMBL" id="OGI49885.1"/>
    </source>
</evidence>
<accession>A0A1F6TXP5</accession>
<name>A0A1F6TXP5_9PROT</name>
<dbReference type="Proteomes" id="UP000179362">
    <property type="component" value="Unassembled WGS sequence"/>
</dbReference>
<evidence type="ECO:0008006" key="3">
    <source>
        <dbReference type="Google" id="ProtNLM"/>
    </source>
</evidence>
<organism evidence="1 2">
    <name type="scientific">Candidatus Muproteobacteria bacterium RIFCSPHIGHO2_02_FULL_65_16</name>
    <dbReference type="NCBI Taxonomy" id="1817766"/>
    <lineage>
        <taxon>Bacteria</taxon>
        <taxon>Pseudomonadati</taxon>
        <taxon>Pseudomonadota</taxon>
        <taxon>Candidatus Muproteobacteria</taxon>
    </lineage>
</organism>
<dbReference type="EMBL" id="MFTA01000099">
    <property type="protein sequence ID" value="OGI49885.1"/>
    <property type="molecule type" value="Genomic_DNA"/>
</dbReference>
<reference evidence="1 2" key="1">
    <citation type="journal article" date="2016" name="Nat. Commun.">
        <title>Thousands of microbial genomes shed light on interconnected biogeochemical processes in an aquifer system.</title>
        <authorList>
            <person name="Anantharaman K."/>
            <person name="Brown C.T."/>
            <person name="Hug L.A."/>
            <person name="Sharon I."/>
            <person name="Castelle C.J."/>
            <person name="Probst A.J."/>
            <person name="Thomas B.C."/>
            <person name="Singh A."/>
            <person name="Wilkins M.J."/>
            <person name="Karaoz U."/>
            <person name="Brodie E.L."/>
            <person name="Williams K.H."/>
            <person name="Hubbard S.S."/>
            <person name="Banfield J.F."/>
        </authorList>
    </citation>
    <scope>NUCLEOTIDE SEQUENCE [LARGE SCALE GENOMIC DNA]</scope>
</reference>
<dbReference type="InterPro" id="IPR036249">
    <property type="entry name" value="Thioredoxin-like_sf"/>
</dbReference>
<evidence type="ECO:0000313" key="2">
    <source>
        <dbReference type="Proteomes" id="UP000179362"/>
    </source>
</evidence>
<dbReference type="AlphaFoldDB" id="A0A1F6TXP5"/>
<dbReference type="SUPFAM" id="SSF52833">
    <property type="entry name" value="Thioredoxin-like"/>
    <property type="match status" value="1"/>
</dbReference>
<dbReference type="Gene3D" id="3.40.30.10">
    <property type="entry name" value="Glutaredoxin"/>
    <property type="match status" value="1"/>
</dbReference>
<gene>
    <name evidence="1" type="ORF">A3B81_00435</name>
</gene>
<comment type="caution">
    <text evidence="1">The sequence shown here is derived from an EMBL/GenBank/DDBJ whole genome shotgun (WGS) entry which is preliminary data.</text>
</comment>
<proteinExistence type="predicted"/>
<protein>
    <recommendedName>
        <fullName evidence="3">Thioredoxin domain-containing protein</fullName>
    </recommendedName>
</protein>